<feature type="transmembrane region" description="Helical" evidence="7">
    <location>
        <begin position="90"/>
        <end position="113"/>
    </location>
</feature>
<protein>
    <submittedName>
        <fullName evidence="8">Polysulfide reductase NrfD</fullName>
    </submittedName>
</protein>
<feature type="transmembrane region" description="Helical" evidence="7">
    <location>
        <begin position="134"/>
        <end position="158"/>
    </location>
</feature>
<evidence type="ECO:0000256" key="7">
    <source>
        <dbReference type="SAM" id="Phobius"/>
    </source>
</evidence>
<feature type="transmembrane region" description="Helical" evidence="7">
    <location>
        <begin position="207"/>
        <end position="229"/>
    </location>
</feature>
<accession>A0ABT7HSG3</accession>
<evidence type="ECO:0000256" key="4">
    <source>
        <dbReference type="ARBA" id="ARBA00022692"/>
    </source>
</evidence>
<dbReference type="PANTHER" id="PTHR34856:SF2">
    <property type="entry name" value="PROTEIN NRFD"/>
    <property type="match status" value="1"/>
</dbReference>
<keyword evidence="6 7" id="KW-0472">Membrane</keyword>
<keyword evidence="5 7" id="KW-1133">Transmembrane helix</keyword>
<feature type="transmembrane region" description="Helical" evidence="7">
    <location>
        <begin position="52"/>
        <end position="70"/>
    </location>
</feature>
<feature type="transmembrane region" description="Helical" evidence="7">
    <location>
        <begin position="170"/>
        <end position="195"/>
    </location>
</feature>
<reference evidence="8" key="2">
    <citation type="journal article" date="2023" name="Microorganisms">
        <title>Isolation and Genomic Characteristics of Cat-Borne Campylobacter felis sp. nov. and Sheep-Borne Campylobacter ovis sp. nov.</title>
        <authorList>
            <person name="Wang H."/>
            <person name="Li Y."/>
            <person name="Gu Y."/>
            <person name="Zhou G."/>
            <person name="Chen X."/>
            <person name="Zhang X."/>
            <person name="Shao Z."/>
            <person name="Zhang J."/>
            <person name="Zhang M."/>
        </authorList>
    </citation>
    <scope>NUCLEOTIDE SEQUENCE</scope>
    <source>
        <strain evidence="8">PS10</strain>
    </source>
</reference>
<dbReference type="InterPro" id="IPR052049">
    <property type="entry name" value="Electron_transfer_protein"/>
</dbReference>
<name>A0ABT7HSG3_9BACT</name>
<evidence type="ECO:0000256" key="3">
    <source>
        <dbReference type="ARBA" id="ARBA00022475"/>
    </source>
</evidence>
<evidence type="ECO:0000256" key="1">
    <source>
        <dbReference type="ARBA" id="ARBA00004651"/>
    </source>
</evidence>
<reference evidence="8" key="1">
    <citation type="submission" date="2022-08" db="EMBL/GenBank/DDBJ databases">
        <authorList>
            <person name="Wang H."/>
        </authorList>
    </citation>
    <scope>NUCLEOTIDE SEQUENCE</scope>
    <source>
        <strain evidence="8">PS10</strain>
    </source>
</reference>
<keyword evidence="3" id="KW-1003">Cell membrane</keyword>
<comment type="similarity">
    <text evidence="2">Belongs to the NrfD family.</text>
</comment>
<comment type="subcellular location">
    <subcellularLocation>
        <location evidence="1">Cell membrane</location>
        <topology evidence="1">Multi-pass membrane protein</topology>
    </subcellularLocation>
</comment>
<keyword evidence="9" id="KW-1185">Reference proteome</keyword>
<dbReference type="PANTHER" id="PTHR34856">
    <property type="entry name" value="PROTEIN NRFD"/>
    <property type="match status" value="1"/>
</dbReference>
<proteinExistence type="inferred from homology"/>
<evidence type="ECO:0000256" key="2">
    <source>
        <dbReference type="ARBA" id="ARBA00008929"/>
    </source>
</evidence>
<evidence type="ECO:0000256" key="5">
    <source>
        <dbReference type="ARBA" id="ARBA00022989"/>
    </source>
</evidence>
<dbReference type="EMBL" id="JANURM010000017">
    <property type="protein sequence ID" value="MDL0089672.1"/>
    <property type="molecule type" value="Genomic_DNA"/>
</dbReference>
<feature type="transmembrane region" description="Helical" evidence="7">
    <location>
        <begin position="249"/>
        <end position="271"/>
    </location>
</feature>
<sequence length="308" mass="33172">MNNMWGSMAQFDAIYWPWPIAIYLFLAGLSAGAMMVAVIQNWRGKNDACFKAAAILAPLTISVGLVLLVLDLGKPLDFYWILLKYNFTSVMSLGVALLLIYTPLAFIYAAVAFKDSAVLSAFKGLLAKIATCGFLKFIEILLFVLAIGVGVYTGFLLSAVSKILLWSNPILPILFLVSGFSSGVAASVLCGIWFFNASVDKHSVSLLLRLDLFAIVFEAILIGILFAFVSSNGVSGVEFVKNALSVGGLATMFWVGVVVVGLAMPILIDLIALKNHAYKPSVIVLNTLLVLVGVVLLRCYIVYAGQIL</sequence>
<evidence type="ECO:0000256" key="6">
    <source>
        <dbReference type="ARBA" id="ARBA00023136"/>
    </source>
</evidence>
<evidence type="ECO:0000313" key="8">
    <source>
        <dbReference type="EMBL" id="MDL0089672.1"/>
    </source>
</evidence>
<evidence type="ECO:0000313" key="9">
    <source>
        <dbReference type="Proteomes" id="UP001173801"/>
    </source>
</evidence>
<dbReference type="InterPro" id="IPR005614">
    <property type="entry name" value="NrfD-like"/>
</dbReference>
<dbReference type="Proteomes" id="UP001173801">
    <property type="component" value="Unassembled WGS sequence"/>
</dbReference>
<gene>
    <name evidence="8" type="primary">nrfD</name>
    <name evidence="8" type="ORF">NYG85_09905</name>
</gene>
<dbReference type="Pfam" id="PF03916">
    <property type="entry name" value="NrfD"/>
    <property type="match status" value="1"/>
</dbReference>
<organism evidence="8 9">
    <name type="scientific">Campylobacter gastrosuis</name>
    <dbReference type="NCBI Taxonomy" id="2974576"/>
    <lineage>
        <taxon>Bacteria</taxon>
        <taxon>Pseudomonadati</taxon>
        <taxon>Campylobacterota</taxon>
        <taxon>Epsilonproteobacteria</taxon>
        <taxon>Campylobacterales</taxon>
        <taxon>Campylobacteraceae</taxon>
        <taxon>Campylobacter</taxon>
    </lineage>
</organism>
<feature type="transmembrane region" description="Helical" evidence="7">
    <location>
        <begin position="283"/>
        <end position="303"/>
    </location>
</feature>
<feature type="transmembrane region" description="Helical" evidence="7">
    <location>
        <begin position="20"/>
        <end position="40"/>
    </location>
</feature>
<keyword evidence="4 7" id="KW-0812">Transmembrane</keyword>
<dbReference type="RefSeq" id="WP_284938386.1">
    <property type="nucleotide sequence ID" value="NZ_JANURM010000017.1"/>
</dbReference>
<dbReference type="Gene3D" id="1.20.1630.10">
    <property type="entry name" value="Formate dehydrogenase/DMSO reductase domain"/>
    <property type="match status" value="1"/>
</dbReference>
<comment type="caution">
    <text evidence="8">The sequence shown here is derived from an EMBL/GenBank/DDBJ whole genome shotgun (WGS) entry which is preliminary data.</text>
</comment>